<evidence type="ECO:0000313" key="1">
    <source>
        <dbReference type="EMBL" id="MDC0723571.1"/>
    </source>
</evidence>
<accession>A0ABT5EFE5</accession>
<protein>
    <submittedName>
        <fullName evidence="1">Uncharacterized protein</fullName>
    </submittedName>
</protein>
<dbReference type="RefSeq" id="WP_272092115.1">
    <property type="nucleotide sequence ID" value="NZ_JAQNDL010000005.1"/>
</dbReference>
<dbReference type="EMBL" id="JAQNDL010000005">
    <property type="protein sequence ID" value="MDC0723571.1"/>
    <property type="molecule type" value="Genomic_DNA"/>
</dbReference>
<comment type="caution">
    <text evidence="1">The sequence shown here is derived from an EMBL/GenBank/DDBJ whole genome shotgun (WGS) entry which is preliminary data.</text>
</comment>
<sequence>MPPAAPTATDRLAAIEQRVVARIHDFEVGALLDLLASIGYGPGELEFRAHPSNGPQPALLHAIAFPDPHARALGRARVVITVNLGLLSCRSPLPTYFRRLLQDMETRDPVLELIGVLDRSLLHTRLTSDRPERMLAGWDRVRRDLVQVFGLDSPIGLTWLFRQIFPELALHVRRIFDEHPIPYDGAVLGTSELGECSFGEYARVGVHDMEVTLFCEDALYRERIPWIHEGDRRLRSSVFPLLDEVCLTLTVVFVLLRHGEGARLGPPGRAGHNPMWRPGTAPALPPSRVEVYRGTLPRNEPDTDHLERILADELPASLTVLPAPSPAHETLGHAIALSLVHRAPGERPHTYHVTVRWGSRAWDLDEPHAIDLRCDDVPKTPLSRIAHPRLWAKLRDAARASIPRDI</sequence>
<proteinExistence type="predicted"/>
<dbReference type="Proteomes" id="UP001221686">
    <property type="component" value="Unassembled WGS sequence"/>
</dbReference>
<evidence type="ECO:0000313" key="2">
    <source>
        <dbReference type="Proteomes" id="UP001221686"/>
    </source>
</evidence>
<keyword evidence="2" id="KW-1185">Reference proteome</keyword>
<gene>
    <name evidence="1" type="ORF">POL25_42205</name>
</gene>
<organism evidence="1 2">
    <name type="scientific">Nannocystis bainbridge</name>
    <dbReference type="NCBI Taxonomy" id="2995303"/>
    <lineage>
        <taxon>Bacteria</taxon>
        <taxon>Pseudomonadati</taxon>
        <taxon>Myxococcota</taxon>
        <taxon>Polyangia</taxon>
        <taxon>Nannocystales</taxon>
        <taxon>Nannocystaceae</taxon>
        <taxon>Nannocystis</taxon>
    </lineage>
</organism>
<reference evidence="1 2" key="1">
    <citation type="submission" date="2022-11" db="EMBL/GenBank/DDBJ databases">
        <title>Minimal conservation of predation-associated metabolite biosynthetic gene clusters underscores biosynthetic potential of Myxococcota including descriptions for ten novel species: Archangium lansinium sp. nov., Myxococcus landrumus sp. nov., Nannocystis bai.</title>
        <authorList>
            <person name="Ahearne A."/>
            <person name="Stevens C."/>
            <person name="Dowd S."/>
        </authorList>
    </citation>
    <scope>NUCLEOTIDE SEQUENCE [LARGE SCALE GENOMIC DNA]</scope>
    <source>
        <strain evidence="1 2">BB15-2</strain>
    </source>
</reference>
<name>A0ABT5EFE5_9BACT</name>